<dbReference type="InterPro" id="IPR036047">
    <property type="entry name" value="F-box-like_dom_sf"/>
</dbReference>
<dbReference type="AlphaFoldDB" id="D8T2N9"/>
<feature type="region of interest" description="Disordered" evidence="1">
    <location>
        <begin position="1"/>
        <end position="21"/>
    </location>
</feature>
<dbReference type="InterPro" id="IPR001810">
    <property type="entry name" value="F-box_dom"/>
</dbReference>
<evidence type="ECO:0000259" key="2">
    <source>
        <dbReference type="Pfam" id="PF12937"/>
    </source>
</evidence>
<dbReference type="HOGENOM" id="CLU_549086_0_0_1"/>
<dbReference type="EMBL" id="GL377666">
    <property type="protein sequence ID" value="EFJ09139.1"/>
    <property type="molecule type" value="Genomic_DNA"/>
</dbReference>
<sequence>MGRTRRKRARDGDGDGEDDATTGGLDDDTLLHIFDRISTRELLTRAAFVCRRWNRLCQSHVREIVPRFGDFSRWLHSSVWLKPKDVIKLARKHASTITSITFPRSQKDAEKIVSTVSALPHLRHLSAAFSDDNFPPYLAEALSPHLQSLDVFSRDHDLLGASVTWPNGGLAVTLKSFTLSLTTLHISSSDFGWDHLNDIFKCCSNLSDLGVVSSDLLILDHASISPMPPSLTSLRLCVSPGISVAYDRSAPWKLIKDSGRQLQALYAESTFSGTWQAICKACTNLKVLDLSTCDEVVITQFEEKTLCKIPFALRNLEKVCLPTASDNILLQFGRFCSHLIEFELNQISRKTGACNVQDKGIMALVEGCNKLQVMSFVNCTITNRSMRFIAFHCPCLRALNLFGCKLIDDEAVAILVPRLSNSLYCLNLDCCPRISAATLEFFRERASKVELLVIHKTLHNKLGALIKCIKADRPLLNIKAGAVSESDSCVPVILLSF</sequence>
<organism evidence="4">
    <name type="scientific">Selaginella moellendorffii</name>
    <name type="common">Spikemoss</name>
    <dbReference type="NCBI Taxonomy" id="88036"/>
    <lineage>
        <taxon>Eukaryota</taxon>
        <taxon>Viridiplantae</taxon>
        <taxon>Streptophyta</taxon>
        <taxon>Embryophyta</taxon>
        <taxon>Tracheophyta</taxon>
        <taxon>Lycopodiopsida</taxon>
        <taxon>Selaginellales</taxon>
        <taxon>Selaginellaceae</taxon>
        <taxon>Selaginella</taxon>
    </lineage>
</organism>
<dbReference type="InterPro" id="IPR032675">
    <property type="entry name" value="LRR_dom_sf"/>
</dbReference>
<dbReference type="PANTHER" id="PTHR13318">
    <property type="entry name" value="PARTNER OF PAIRED, ISOFORM B-RELATED"/>
    <property type="match status" value="1"/>
</dbReference>
<gene>
    <name evidence="3" type="ORF">SELMODRAFT_447840</name>
</gene>
<dbReference type="eggNOG" id="KOG4341">
    <property type="taxonomic scope" value="Eukaryota"/>
</dbReference>
<proteinExistence type="predicted"/>
<dbReference type="GO" id="GO:1905761">
    <property type="term" value="F:SCF ubiquitin ligase complex binding"/>
    <property type="evidence" value="ECO:0000318"/>
    <property type="project" value="GO_Central"/>
</dbReference>
<feature type="domain" description="F-box" evidence="2">
    <location>
        <begin position="28"/>
        <end position="59"/>
    </location>
</feature>
<name>D8T2N9_SELML</name>
<evidence type="ECO:0000313" key="4">
    <source>
        <dbReference type="Proteomes" id="UP000001514"/>
    </source>
</evidence>
<dbReference type="InParanoid" id="D8T2N9"/>
<evidence type="ECO:0000313" key="3">
    <source>
        <dbReference type="EMBL" id="EFJ09139.1"/>
    </source>
</evidence>
<dbReference type="Gramene" id="EFJ09139">
    <property type="protein sequence ID" value="EFJ09139"/>
    <property type="gene ID" value="SELMODRAFT_447840"/>
</dbReference>
<dbReference type="SUPFAM" id="SSF81383">
    <property type="entry name" value="F-box domain"/>
    <property type="match status" value="1"/>
</dbReference>
<protein>
    <recommendedName>
        <fullName evidence="2">F-box domain-containing protein</fullName>
    </recommendedName>
</protein>
<dbReference type="KEGG" id="smo:SELMODRAFT_447840"/>
<keyword evidence="4" id="KW-1185">Reference proteome</keyword>
<dbReference type="Proteomes" id="UP000001514">
    <property type="component" value="Unassembled WGS sequence"/>
</dbReference>
<dbReference type="Gene3D" id="3.80.10.10">
    <property type="entry name" value="Ribonuclease Inhibitor"/>
    <property type="match status" value="1"/>
</dbReference>
<dbReference type="Pfam" id="PF12937">
    <property type="entry name" value="F-box-like"/>
    <property type="match status" value="1"/>
</dbReference>
<evidence type="ECO:0000256" key="1">
    <source>
        <dbReference type="SAM" id="MobiDB-lite"/>
    </source>
</evidence>
<reference evidence="3 4" key="1">
    <citation type="journal article" date="2011" name="Science">
        <title>The Selaginella genome identifies genetic changes associated with the evolution of vascular plants.</title>
        <authorList>
            <person name="Banks J.A."/>
            <person name="Nishiyama T."/>
            <person name="Hasebe M."/>
            <person name="Bowman J.L."/>
            <person name="Gribskov M."/>
            <person name="dePamphilis C."/>
            <person name="Albert V.A."/>
            <person name="Aono N."/>
            <person name="Aoyama T."/>
            <person name="Ambrose B.A."/>
            <person name="Ashton N.W."/>
            <person name="Axtell M.J."/>
            <person name="Barker E."/>
            <person name="Barker M.S."/>
            <person name="Bennetzen J.L."/>
            <person name="Bonawitz N.D."/>
            <person name="Chapple C."/>
            <person name="Cheng C."/>
            <person name="Correa L.G."/>
            <person name="Dacre M."/>
            <person name="DeBarry J."/>
            <person name="Dreyer I."/>
            <person name="Elias M."/>
            <person name="Engstrom E.M."/>
            <person name="Estelle M."/>
            <person name="Feng L."/>
            <person name="Finet C."/>
            <person name="Floyd S.K."/>
            <person name="Frommer W.B."/>
            <person name="Fujita T."/>
            <person name="Gramzow L."/>
            <person name="Gutensohn M."/>
            <person name="Harholt J."/>
            <person name="Hattori M."/>
            <person name="Heyl A."/>
            <person name="Hirai T."/>
            <person name="Hiwatashi Y."/>
            <person name="Ishikawa M."/>
            <person name="Iwata M."/>
            <person name="Karol K.G."/>
            <person name="Koehler B."/>
            <person name="Kolukisaoglu U."/>
            <person name="Kubo M."/>
            <person name="Kurata T."/>
            <person name="Lalonde S."/>
            <person name="Li K."/>
            <person name="Li Y."/>
            <person name="Litt A."/>
            <person name="Lyons E."/>
            <person name="Manning G."/>
            <person name="Maruyama T."/>
            <person name="Michael T.P."/>
            <person name="Mikami K."/>
            <person name="Miyazaki S."/>
            <person name="Morinaga S."/>
            <person name="Murata T."/>
            <person name="Mueller-Roeber B."/>
            <person name="Nelson D.R."/>
            <person name="Obara M."/>
            <person name="Oguri Y."/>
            <person name="Olmstead R.G."/>
            <person name="Onodera N."/>
            <person name="Petersen B.L."/>
            <person name="Pils B."/>
            <person name="Prigge M."/>
            <person name="Rensing S.A."/>
            <person name="Riano-Pachon D.M."/>
            <person name="Roberts A.W."/>
            <person name="Sato Y."/>
            <person name="Scheller H.V."/>
            <person name="Schulz B."/>
            <person name="Schulz C."/>
            <person name="Shakirov E.V."/>
            <person name="Shibagaki N."/>
            <person name="Shinohara N."/>
            <person name="Shippen D.E."/>
            <person name="Soerensen I."/>
            <person name="Sotooka R."/>
            <person name="Sugimoto N."/>
            <person name="Sugita M."/>
            <person name="Sumikawa N."/>
            <person name="Tanurdzic M."/>
            <person name="Theissen G."/>
            <person name="Ulvskov P."/>
            <person name="Wakazuki S."/>
            <person name="Weng J.K."/>
            <person name="Willats W.W."/>
            <person name="Wipf D."/>
            <person name="Wolf P.G."/>
            <person name="Yang L."/>
            <person name="Zimmer A.D."/>
            <person name="Zhu Q."/>
            <person name="Mitros T."/>
            <person name="Hellsten U."/>
            <person name="Loque D."/>
            <person name="Otillar R."/>
            <person name="Salamov A."/>
            <person name="Schmutz J."/>
            <person name="Shapiro H."/>
            <person name="Lindquist E."/>
            <person name="Lucas S."/>
            <person name="Rokhsar D."/>
            <person name="Grigoriev I.V."/>
        </authorList>
    </citation>
    <scope>NUCLEOTIDE SEQUENCE [LARGE SCALE GENOMIC DNA]</scope>
</reference>
<accession>D8T2N9</accession>
<dbReference type="SUPFAM" id="SSF52047">
    <property type="entry name" value="RNI-like"/>
    <property type="match status" value="1"/>
</dbReference>